<dbReference type="Bgee" id="WBGene00018337">
    <property type="expression patterns" value="Expressed in germ line (C elegans) and 4 other cell types or tissues"/>
</dbReference>
<keyword evidence="2" id="KW-1185">Reference proteome</keyword>
<dbReference type="OrthoDB" id="5791056at2759"/>
<evidence type="ECO:0000313" key="2">
    <source>
        <dbReference type="Proteomes" id="UP000001940"/>
    </source>
</evidence>
<gene>
    <name evidence="1" type="ORF">CELE_F42A9.8</name>
    <name evidence="1 3" type="ORF">F42A9.8</name>
</gene>
<sequence length="119" mass="13458">MMSSGPLDPSDVTLFTSYPSPIVVPLEFIEEQSKSSREELEIDESGLYIMSKALEEFMRTVMRGATQNGSRLLDYDSIAEFFANSEFRALKDFFPERVRFDEIESEILPTRATGPSNSS</sequence>
<reference evidence="1 2" key="1">
    <citation type="journal article" date="1998" name="Science">
        <title>Genome sequence of the nematode C. elegans: a platform for investigating biology.</title>
        <authorList>
            <consortium name="The C. elegans sequencing consortium"/>
            <person name="Sulson J.E."/>
            <person name="Waterston R."/>
        </authorList>
    </citation>
    <scope>NUCLEOTIDE SEQUENCE [LARGE SCALE GENOMIC DNA]</scope>
    <source>
        <strain evidence="1 2">Bristol N2</strain>
    </source>
</reference>
<evidence type="ECO:0000313" key="3">
    <source>
        <dbReference type="WormBase" id="F42A9.8a"/>
    </source>
</evidence>
<dbReference type="FunCoup" id="Q20317">
    <property type="interactions" value="1582"/>
</dbReference>
<dbReference type="UCSC" id="F42A9.8">
    <property type="organism name" value="c. elegans"/>
</dbReference>
<dbReference type="STRING" id="6239.F42A9.8a.1"/>
<dbReference type="EMBL" id="BX284604">
    <property type="protein sequence ID" value="CCD67660.1"/>
    <property type="molecule type" value="Genomic_DNA"/>
</dbReference>
<protein>
    <submittedName>
        <fullName evidence="1">CBFD_NFYB_HMF domain-containing protein</fullName>
    </submittedName>
</protein>
<dbReference type="AlphaFoldDB" id="Q20317"/>
<dbReference type="HOGENOM" id="CLU_2063604_0_0_1"/>
<dbReference type="AGR" id="WB:WBGene00018337"/>
<dbReference type="OMA" id="GARDHME"/>
<evidence type="ECO:0000313" key="1">
    <source>
        <dbReference type="EMBL" id="CCD67660.1"/>
    </source>
</evidence>
<dbReference type="eggNOG" id="ENOG502R8YD">
    <property type="taxonomic scope" value="Eukaryota"/>
</dbReference>
<dbReference type="ExpressionAtlas" id="Q20317">
    <property type="expression patterns" value="baseline and differential"/>
</dbReference>
<dbReference type="PaxDb" id="6239-F42A9.8"/>
<proteinExistence type="evidence at protein level"/>
<name>Q20317_CAEEL</name>
<dbReference type="RefSeq" id="NP_501474.1">
    <property type="nucleotide sequence ID" value="NM_069073.1"/>
</dbReference>
<dbReference type="IntAct" id="Q20317">
    <property type="interactions" value="1"/>
</dbReference>
<dbReference type="WormBase" id="F42A9.8a">
    <property type="protein sequence ID" value="CE07229"/>
    <property type="gene ID" value="WBGene00018337"/>
</dbReference>
<keyword evidence="4" id="KW-1267">Proteomics identification</keyword>
<organism evidence="1 2">
    <name type="scientific">Caenorhabditis elegans</name>
    <dbReference type="NCBI Taxonomy" id="6239"/>
    <lineage>
        <taxon>Eukaryota</taxon>
        <taxon>Metazoa</taxon>
        <taxon>Ecdysozoa</taxon>
        <taxon>Nematoda</taxon>
        <taxon>Chromadorea</taxon>
        <taxon>Rhabditida</taxon>
        <taxon>Rhabditina</taxon>
        <taxon>Rhabditomorpha</taxon>
        <taxon>Rhabditoidea</taxon>
        <taxon>Rhabditidae</taxon>
        <taxon>Peloderinae</taxon>
        <taxon>Caenorhabditis</taxon>
    </lineage>
</organism>
<dbReference type="CTD" id="185656"/>
<accession>Q20317</accession>
<dbReference type="InParanoid" id="Q20317"/>
<dbReference type="PIR" id="T29306">
    <property type="entry name" value="T29306"/>
</dbReference>
<comment type="interaction">
    <interactant intactId="EBI-2417420">
        <id>Q20317</id>
    </interactant>
    <interactant intactId="EBI-2005444">
        <id>Q22798</id>
        <label>T26A5.8</label>
    </interactant>
    <organismsDiffer>false</organismsDiffer>
    <experiments>4</experiments>
</comment>
<dbReference type="GeneID" id="185656"/>
<evidence type="ECO:0007829" key="4">
    <source>
        <dbReference type="PeptideAtlas" id="Q20317"/>
    </source>
</evidence>
<dbReference type="Proteomes" id="UP000001940">
    <property type="component" value="Chromosome IV"/>
</dbReference>
<dbReference type="PeptideAtlas" id="Q20317"/>